<dbReference type="NCBIfam" id="TIGR00551">
    <property type="entry name" value="nadB"/>
    <property type="match status" value="1"/>
</dbReference>
<evidence type="ECO:0000313" key="17">
    <source>
        <dbReference type="Proteomes" id="UP001596264"/>
    </source>
</evidence>
<evidence type="ECO:0000313" key="16">
    <source>
        <dbReference type="EMBL" id="MFC6381918.1"/>
    </source>
</evidence>
<comment type="cofactor">
    <cofactor evidence="1 12">
        <name>FAD</name>
        <dbReference type="ChEBI" id="CHEBI:57692"/>
    </cofactor>
</comment>
<dbReference type="Pfam" id="PF02910">
    <property type="entry name" value="Succ_DH_flav_C"/>
    <property type="match status" value="1"/>
</dbReference>
<protein>
    <recommendedName>
        <fullName evidence="5 11">L-aspartate oxidase</fullName>
        <ecNumber evidence="4 11">1.4.3.16</ecNumber>
    </recommendedName>
</protein>
<dbReference type="Proteomes" id="UP001596264">
    <property type="component" value="Unassembled WGS sequence"/>
</dbReference>
<dbReference type="Gene3D" id="3.50.50.60">
    <property type="entry name" value="FAD/NAD(P)-binding domain"/>
    <property type="match status" value="1"/>
</dbReference>
<reference evidence="17" key="1">
    <citation type="journal article" date="2019" name="Int. J. Syst. Evol. Microbiol.">
        <title>The Global Catalogue of Microorganisms (GCM) 10K type strain sequencing project: providing services to taxonomists for standard genome sequencing and annotation.</title>
        <authorList>
            <consortium name="The Broad Institute Genomics Platform"/>
            <consortium name="The Broad Institute Genome Sequencing Center for Infectious Disease"/>
            <person name="Wu L."/>
            <person name="Ma J."/>
        </authorList>
    </citation>
    <scope>NUCLEOTIDE SEQUENCE [LARGE SCALE GENOMIC DNA]</scope>
    <source>
        <strain evidence="17">CCM 2050</strain>
    </source>
</reference>
<dbReference type="SUPFAM" id="SSF46977">
    <property type="entry name" value="Succinate dehydrogenase/fumarate reductase flavoprotein C-terminal domain"/>
    <property type="match status" value="1"/>
</dbReference>
<comment type="catalytic activity">
    <reaction evidence="10">
        <text>L-aspartate + O2 = iminosuccinate + H2O2</text>
        <dbReference type="Rhea" id="RHEA:25876"/>
        <dbReference type="ChEBI" id="CHEBI:15379"/>
        <dbReference type="ChEBI" id="CHEBI:16240"/>
        <dbReference type="ChEBI" id="CHEBI:29991"/>
        <dbReference type="ChEBI" id="CHEBI:77875"/>
        <dbReference type="EC" id="1.4.3.16"/>
    </reaction>
    <physiologicalReaction direction="left-to-right" evidence="10">
        <dbReference type="Rhea" id="RHEA:25877"/>
    </physiologicalReaction>
</comment>
<feature type="coiled-coil region" evidence="13">
    <location>
        <begin position="511"/>
        <end position="538"/>
    </location>
</feature>
<evidence type="ECO:0000256" key="12">
    <source>
        <dbReference type="RuleBase" id="RU362049"/>
    </source>
</evidence>
<dbReference type="PRINTS" id="PR00368">
    <property type="entry name" value="FADPNR"/>
</dbReference>
<dbReference type="InterPro" id="IPR005288">
    <property type="entry name" value="NadB"/>
</dbReference>
<keyword evidence="13" id="KW-0175">Coiled coil</keyword>
<evidence type="ECO:0000256" key="3">
    <source>
        <dbReference type="ARBA" id="ARBA00008562"/>
    </source>
</evidence>
<proteinExistence type="inferred from homology"/>
<evidence type="ECO:0000256" key="1">
    <source>
        <dbReference type="ARBA" id="ARBA00001974"/>
    </source>
</evidence>
<dbReference type="SUPFAM" id="SSF51905">
    <property type="entry name" value="FAD/NAD(P)-binding domain"/>
    <property type="match status" value="1"/>
</dbReference>
<sequence>MSAIWSNAKDNCDVHQNLDAIIKTDVLIIGAGLAGLSTALALPESLSVTLLSKAELEVCSSHYAQGGIAASLDKNDSVADHIADTLIAGAGLCAADNTASILSAGQQAVQWLCEQGVPFTQIAQEINKKSFTELQTADLHLTKEGGHGCRRVAHADDATGRYVMEALILKAKAASNISIRPYHEALNLLTDNSDNRCQGAQVFDHSSQRQLTFYSRAVVLASGGLGQLFQRASAPNVCVGDGVIMAWQAGCRLANLEFIQFHPTGLALDDSSFLISEALRGEGGRLYCPQSGKRFMLDVDVRAELAPRDIVARAIAEQINNNGLGYVHLDVSHLPAVFLQQHFPQIYQTLFNLGIDMTREPIPVAPTAHYSCGGVVTDANGVTDVAGLYAAGEVAYTGLHGANRLASNSLLECVVVGRNIAASLPRYLTAMEKPATTSYDINIEQPAIDIWTPPILKETQPVILSTATLPLFSTYKHNELKNELENELNTDNELLEITAQLKVLMTNNMGISRSAEQLEQALKQIQQWQQQLVNAKANQSNISSVHSSKSSNQLANFQLARQLQLATLIVQSAYQRLESRGGHYRKDYPNLAVSPKTSIIEPLANEQEDSIACLVQPIINHIEARTAQVVAHI</sequence>
<dbReference type="InterPro" id="IPR003953">
    <property type="entry name" value="FAD-dep_OxRdtase_2_FAD-bd"/>
</dbReference>
<comment type="similarity">
    <text evidence="3 12">Belongs to the FAD-dependent oxidoreductase 2 family. NadB subfamily.</text>
</comment>
<dbReference type="RefSeq" id="WP_201561863.1">
    <property type="nucleotide sequence ID" value="NZ_CAJGZK010000005.1"/>
</dbReference>
<accession>A0ABW1WBC0</accession>
<feature type="domain" description="Fumarate reductase/succinate dehydrogenase flavoprotein-like C-terminal" evidence="15">
    <location>
        <begin position="500"/>
        <end position="590"/>
    </location>
</feature>
<evidence type="ECO:0000256" key="9">
    <source>
        <dbReference type="ARBA" id="ARBA00023002"/>
    </source>
</evidence>
<dbReference type="EC" id="1.4.3.16" evidence="4 11"/>
<evidence type="ECO:0000259" key="14">
    <source>
        <dbReference type="Pfam" id="PF00890"/>
    </source>
</evidence>
<dbReference type="Pfam" id="PF00890">
    <property type="entry name" value="FAD_binding_2"/>
    <property type="match status" value="1"/>
</dbReference>
<dbReference type="InterPro" id="IPR036188">
    <property type="entry name" value="FAD/NAD-bd_sf"/>
</dbReference>
<dbReference type="InterPro" id="IPR027477">
    <property type="entry name" value="Succ_DH/fumarate_Rdtase_cat_sf"/>
</dbReference>
<dbReference type="PANTHER" id="PTHR42716">
    <property type="entry name" value="L-ASPARTATE OXIDASE"/>
    <property type="match status" value="1"/>
</dbReference>
<evidence type="ECO:0000256" key="7">
    <source>
        <dbReference type="ARBA" id="ARBA00022642"/>
    </source>
</evidence>
<evidence type="ECO:0000256" key="4">
    <source>
        <dbReference type="ARBA" id="ARBA00012173"/>
    </source>
</evidence>
<name>A0ABW1WBC0_9GAMM</name>
<keyword evidence="9 12" id="KW-0560">Oxidoreductase</keyword>
<feature type="domain" description="FAD-dependent oxidoreductase 2 FAD-binding" evidence="14">
    <location>
        <begin position="25"/>
        <end position="410"/>
    </location>
</feature>
<dbReference type="Gene3D" id="3.90.700.10">
    <property type="entry name" value="Succinate dehydrogenase/fumarate reductase flavoprotein, catalytic domain"/>
    <property type="match status" value="1"/>
</dbReference>
<evidence type="ECO:0000259" key="15">
    <source>
        <dbReference type="Pfam" id="PF02910"/>
    </source>
</evidence>
<evidence type="ECO:0000256" key="6">
    <source>
        <dbReference type="ARBA" id="ARBA00022630"/>
    </source>
</evidence>
<comment type="pathway">
    <text evidence="2 12">Cofactor biosynthesis; NAD(+) biosynthesis; iminoaspartate from L-aspartate (oxidase route): step 1/1.</text>
</comment>
<evidence type="ECO:0000256" key="10">
    <source>
        <dbReference type="ARBA" id="ARBA00048305"/>
    </source>
</evidence>
<dbReference type="EMBL" id="JBHSTZ010000032">
    <property type="protein sequence ID" value="MFC6381918.1"/>
    <property type="molecule type" value="Genomic_DNA"/>
</dbReference>
<dbReference type="InterPro" id="IPR037099">
    <property type="entry name" value="Fum_R/Succ_DH_flav-like_C_sf"/>
</dbReference>
<evidence type="ECO:0000256" key="13">
    <source>
        <dbReference type="SAM" id="Coils"/>
    </source>
</evidence>
<dbReference type="GO" id="GO:0008734">
    <property type="term" value="F:L-aspartate oxidase activity"/>
    <property type="evidence" value="ECO:0007669"/>
    <property type="project" value="UniProtKB-EC"/>
</dbReference>
<evidence type="ECO:0000256" key="5">
    <source>
        <dbReference type="ARBA" id="ARBA00021901"/>
    </source>
</evidence>
<gene>
    <name evidence="16" type="primary">nadB</name>
    <name evidence="16" type="ORF">ACFP58_10685</name>
</gene>
<dbReference type="SUPFAM" id="SSF56425">
    <property type="entry name" value="Succinate dehydrogenase/fumarate reductase flavoprotein, catalytic domain"/>
    <property type="match status" value="1"/>
</dbReference>
<comment type="caution">
    <text evidence="16">The sequence shown here is derived from an EMBL/GenBank/DDBJ whole genome shotgun (WGS) entry which is preliminary data.</text>
</comment>
<dbReference type="Gene3D" id="1.20.58.100">
    <property type="entry name" value="Fumarate reductase/succinate dehydrogenase flavoprotein-like, C-terminal domain"/>
    <property type="match status" value="1"/>
</dbReference>
<dbReference type="PANTHER" id="PTHR42716:SF2">
    <property type="entry name" value="L-ASPARTATE OXIDASE, CHLOROPLASTIC"/>
    <property type="match status" value="1"/>
</dbReference>
<evidence type="ECO:0000256" key="8">
    <source>
        <dbReference type="ARBA" id="ARBA00022827"/>
    </source>
</evidence>
<dbReference type="InterPro" id="IPR015939">
    <property type="entry name" value="Fum_Rdtase/Succ_DH_flav-like_C"/>
</dbReference>
<organism evidence="16 17">
    <name type="scientific">Psychrobacter glacincola</name>
    <dbReference type="NCBI Taxonomy" id="56810"/>
    <lineage>
        <taxon>Bacteria</taxon>
        <taxon>Pseudomonadati</taxon>
        <taxon>Pseudomonadota</taxon>
        <taxon>Gammaproteobacteria</taxon>
        <taxon>Moraxellales</taxon>
        <taxon>Moraxellaceae</taxon>
        <taxon>Psychrobacter</taxon>
    </lineage>
</organism>
<evidence type="ECO:0000256" key="11">
    <source>
        <dbReference type="NCBIfam" id="TIGR00551"/>
    </source>
</evidence>
<comment type="subcellular location">
    <subcellularLocation>
        <location evidence="12">Cytoplasm</location>
    </subcellularLocation>
</comment>
<keyword evidence="6 12" id="KW-0285">Flavoprotein</keyword>
<keyword evidence="7 12" id="KW-0662">Pyridine nucleotide biosynthesis</keyword>
<keyword evidence="17" id="KW-1185">Reference proteome</keyword>
<evidence type="ECO:0000256" key="2">
    <source>
        <dbReference type="ARBA" id="ARBA00004950"/>
    </source>
</evidence>
<keyword evidence="8 12" id="KW-0274">FAD</keyword>
<comment type="function">
    <text evidence="12">Catalyzes the oxidation of L-aspartate to iminoaspartate.</text>
</comment>